<name>A0A3N7FJD4_POPTR</name>
<sequence length="77" mass="8467">MQVILTSTGVLGHAKDVTSSCQHVYKGMIHMGGYWLRLQITLDQHGMVLCLEKPPLPLRIPCLPGLLPAGSALFTRR</sequence>
<reference evidence="1 2" key="1">
    <citation type="journal article" date="2006" name="Science">
        <title>The genome of black cottonwood, Populus trichocarpa (Torr. &amp; Gray).</title>
        <authorList>
            <person name="Tuskan G.A."/>
            <person name="Difazio S."/>
            <person name="Jansson S."/>
            <person name="Bohlmann J."/>
            <person name="Grigoriev I."/>
            <person name="Hellsten U."/>
            <person name="Putnam N."/>
            <person name="Ralph S."/>
            <person name="Rombauts S."/>
            <person name="Salamov A."/>
            <person name="Schein J."/>
            <person name="Sterck L."/>
            <person name="Aerts A."/>
            <person name="Bhalerao R.R."/>
            <person name="Bhalerao R.P."/>
            <person name="Blaudez D."/>
            <person name="Boerjan W."/>
            <person name="Brun A."/>
            <person name="Brunner A."/>
            <person name="Busov V."/>
            <person name="Campbell M."/>
            <person name="Carlson J."/>
            <person name="Chalot M."/>
            <person name="Chapman J."/>
            <person name="Chen G.L."/>
            <person name="Cooper D."/>
            <person name="Coutinho P.M."/>
            <person name="Couturier J."/>
            <person name="Covert S."/>
            <person name="Cronk Q."/>
            <person name="Cunningham R."/>
            <person name="Davis J."/>
            <person name="Degroeve S."/>
            <person name="Dejardin A."/>
            <person name="Depamphilis C."/>
            <person name="Detter J."/>
            <person name="Dirks B."/>
            <person name="Dubchak I."/>
            <person name="Duplessis S."/>
            <person name="Ehlting J."/>
            <person name="Ellis B."/>
            <person name="Gendler K."/>
            <person name="Goodstein D."/>
            <person name="Gribskov M."/>
            <person name="Grimwood J."/>
            <person name="Groover A."/>
            <person name="Gunter L."/>
            <person name="Hamberger B."/>
            <person name="Heinze B."/>
            <person name="Helariutta Y."/>
            <person name="Henrissat B."/>
            <person name="Holligan D."/>
            <person name="Holt R."/>
            <person name="Huang W."/>
            <person name="Islam-Faridi N."/>
            <person name="Jones S."/>
            <person name="Jones-Rhoades M."/>
            <person name="Jorgensen R."/>
            <person name="Joshi C."/>
            <person name="Kangasjarvi J."/>
            <person name="Karlsson J."/>
            <person name="Kelleher C."/>
            <person name="Kirkpatrick R."/>
            <person name="Kirst M."/>
            <person name="Kohler A."/>
            <person name="Kalluri U."/>
            <person name="Larimer F."/>
            <person name="Leebens-Mack J."/>
            <person name="Leple J.C."/>
            <person name="Locascio P."/>
            <person name="Lou Y."/>
            <person name="Lucas S."/>
            <person name="Martin F."/>
            <person name="Montanini B."/>
            <person name="Napoli C."/>
            <person name="Nelson D.R."/>
            <person name="Nelson C."/>
            <person name="Nieminen K."/>
            <person name="Nilsson O."/>
            <person name="Pereda V."/>
            <person name="Peter G."/>
            <person name="Philippe R."/>
            <person name="Pilate G."/>
            <person name="Poliakov A."/>
            <person name="Razumovskaya J."/>
            <person name="Richardson P."/>
            <person name="Rinaldi C."/>
            <person name="Ritland K."/>
            <person name="Rouze P."/>
            <person name="Ryaboy D."/>
            <person name="Schmutz J."/>
            <person name="Schrader J."/>
            <person name="Segerman B."/>
            <person name="Shin H."/>
            <person name="Siddiqui A."/>
            <person name="Sterky F."/>
            <person name="Terry A."/>
            <person name="Tsai C.J."/>
            <person name="Uberbacher E."/>
            <person name="Unneberg P."/>
            <person name="Vahala J."/>
            <person name="Wall K."/>
            <person name="Wessler S."/>
            <person name="Yang G."/>
            <person name="Yin T."/>
            <person name="Douglas C."/>
            <person name="Marra M."/>
            <person name="Sandberg G."/>
            <person name="Van de Peer Y."/>
            <person name="Rokhsar D."/>
        </authorList>
    </citation>
    <scope>NUCLEOTIDE SEQUENCE [LARGE SCALE GENOMIC DNA]</scope>
    <source>
        <strain evidence="2">cv. Nisqually</strain>
    </source>
</reference>
<keyword evidence="2" id="KW-1185">Reference proteome</keyword>
<dbReference type="AlphaFoldDB" id="A0A3N7FJD4"/>
<organism evidence="1 2">
    <name type="scientific">Populus trichocarpa</name>
    <name type="common">Western balsam poplar</name>
    <name type="synonym">Populus balsamifera subsp. trichocarpa</name>
    <dbReference type="NCBI Taxonomy" id="3694"/>
    <lineage>
        <taxon>Eukaryota</taxon>
        <taxon>Viridiplantae</taxon>
        <taxon>Streptophyta</taxon>
        <taxon>Embryophyta</taxon>
        <taxon>Tracheophyta</taxon>
        <taxon>Spermatophyta</taxon>
        <taxon>Magnoliopsida</taxon>
        <taxon>eudicotyledons</taxon>
        <taxon>Gunneridae</taxon>
        <taxon>Pentapetalae</taxon>
        <taxon>rosids</taxon>
        <taxon>fabids</taxon>
        <taxon>Malpighiales</taxon>
        <taxon>Salicaceae</taxon>
        <taxon>Saliceae</taxon>
        <taxon>Populus</taxon>
    </lineage>
</organism>
<evidence type="ECO:0000313" key="1">
    <source>
        <dbReference type="EMBL" id="RQO95719.1"/>
    </source>
</evidence>
<protein>
    <submittedName>
        <fullName evidence="1">Uncharacterized protein</fullName>
    </submittedName>
</protein>
<dbReference type="Proteomes" id="UP000006729">
    <property type="component" value="Chromosome 9"/>
</dbReference>
<gene>
    <name evidence="1" type="ORF">POPTR_009G089450</name>
</gene>
<evidence type="ECO:0000313" key="2">
    <source>
        <dbReference type="Proteomes" id="UP000006729"/>
    </source>
</evidence>
<dbReference type="InParanoid" id="A0A3N7FJD4"/>
<dbReference type="EMBL" id="CM009298">
    <property type="protein sequence ID" value="RQO95719.1"/>
    <property type="molecule type" value="Genomic_DNA"/>
</dbReference>
<proteinExistence type="predicted"/>
<accession>A0A3N7FJD4</accession>